<keyword evidence="2" id="KW-1003">Cell membrane</keyword>
<evidence type="ECO:0000256" key="2">
    <source>
        <dbReference type="ARBA" id="ARBA00022475"/>
    </source>
</evidence>
<dbReference type="Gene3D" id="1.20.1740.10">
    <property type="entry name" value="Amino acid/polyamine transporter I"/>
    <property type="match status" value="1"/>
</dbReference>
<dbReference type="PIRSF" id="PIRSF006060">
    <property type="entry name" value="AA_transporter"/>
    <property type="match status" value="1"/>
</dbReference>
<dbReference type="Pfam" id="PF13520">
    <property type="entry name" value="AA_permease_2"/>
    <property type="match status" value="1"/>
</dbReference>
<accession>A0A4R4ZSA4</accession>
<feature type="transmembrane region" description="Helical" evidence="6">
    <location>
        <begin position="405"/>
        <end position="431"/>
    </location>
</feature>
<dbReference type="EMBL" id="SMKX01000012">
    <property type="protein sequence ID" value="TDD61675.1"/>
    <property type="molecule type" value="Genomic_DNA"/>
</dbReference>
<evidence type="ECO:0000313" key="7">
    <source>
        <dbReference type="EMBL" id="TDD61675.1"/>
    </source>
</evidence>
<feature type="transmembrane region" description="Helical" evidence="6">
    <location>
        <begin position="443"/>
        <end position="465"/>
    </location>
</feature>
<feature type="transmembrane region" description="Helical" evidence="6">
    <location>
        <begin position="376"/>
        <end position="399"/>
    </location>
</feature>
<feature type="transmembrane region" description="Helical" evidence="6">
    <location>
        <begin position="139"/>
        <end position="160"/>
    </location>
</feature>
<feature type="transmembrane region" description="Helical" evidence="6">
    <location>
        <begin position="273"/>
        <end position="296"/>
    </location>
</feature>
<comment type="subcellular location">
    <subcellularLocation>
        <location evidence="1">Cell membrane</location>
        <topology evidence="1">Multi-pass membrane protein</topology>
    </subcellularLocation>
</comment>
<dbReference type="PANTHER" id="PTHR42770:SF7">
    <property type="entry name" value="MEMBRANE PROTEIN"/>
    <property type="match status" value="1"/>
</dbReference>
<dbReference type="Proteomes" id="UP000295124">
    <property type="component" value="Unassembled WGS sequence"/>
</dbReference>
<evidence type="ECO:0000256" key="1">
    <source>
        <dbReference type="ARBA" id="ARBA00004651"/>
    </source>
</evidence>
<dbReference type="PANTHER" id="PTHR42770">
    <property type="entry name" value="AMINO ACID TRANSPORTER-RELATED"/>
    <property type="match status" value="1"/>
</dbReference>
<dbReference type="GO" id="GO:0022857">
    <property type="term" value="F:transmembrane transporter activity"/>
    <property type="evidence" value="ECO:0007669"/>
    <property type="project" value="InterPro"/>
</dbReference>
<feature type="transmembrane region" description="Helical" evidence="6">
    <location>
        <begin position="172"/>
        <end position="193"/>
    </location>
</feature>
<protein>
    <submittedName>
        <fullName evidence="7">APC family permease</fullName>
    </submittedName>
</protein>
<reference evidence="7 8" key="1">
    <citation type="submission" date="2019-03" db="EMBL/GenBank/DDBJ databases">
        <title>Draft genome sequences of novel Actinobacteria.</title>
        <authorList>
            <person name="Sahin N."/>
            <person name="Ay H."/>
            <person name="Saygin H."/>
        </authorList>
    </citation>
    <scope>NUCLEOTIDE SEQUENCE [LARGE SCALE GENOMIC DNA]</scope>
    <source>
        <strain evidence="7 8">JCM 13523</strain>
    </source>
</reference>
<proteinExistence type="predicted"/>
<gene>
    <name evidence="7" type="ORF">E1263_06480</name>
</gene>
<feature type="transmembrane region" description="Helical" evidence="6">
    <location>
        <begin position="200"/>
        <end position="220"/>
    </location>
</feature>
<name>A0A4R4ZSA4_9ACTN</name>
<evidence type="ECO:0000256" key="3">
    <source>
        <dbReference type="ARBA" id="ARBA00022692"/>
    </source>
</evidence>
<dbReference type="InterPro" id="IPR050367">
    <property type="entry name" value="APC_superfamily"/>
</dbReference>
<evidence type="ECO:0000256" key="4">
    <source>
        <dbReference type="ARBA" id="ARBA00022989"/>
    </source>
</evidence>
<comment type="caution">
    <text evidence="7">The sequence shown here is derived from an EMBL/GenBank/DDBJ whole genome shotgun (WGS) entry which is preliminary data.</text>
</comment>
<dbReference type="InterPro" id="IPR002293">
    <property type="entry name" value="AA/rel_permease1"/>
</dbReference>
<feature type="transmembrane region" description="Helical" evidence="6">
    <location>
        <begin position="329"/>
        <end position="355"/>
    </location>
</feature>
<dbReference type="AlphaFoldDB" id="A0A4R4ZSA4"/>
<dbReference type="OrthoDB" id="137613at2"/>
<keyword evidence="4 6" id="KW-1133">Transmembrane helix</keyword>
<feature type="transmembrane region" description="Helical" evidence="6">
    <location>
        <begin position="240"/>
        <end position="261"/>
    </location>
</feature>
<sequence length="518" mass="54034">MRADLAHSLPAACSYSRNVRWWGDPCPAEDNMAIPAHGVQASVRITGDADLKHDAIGLPGALVQSIAQISPMSGIFYTIAFTTTYAGAAAPLTYLAACLVCLTVAVPLHDLARHLPSAGGVYTYISAGIGPQTGFLTGWVYALMMTVAPAALASFAGAIIHDELAGKYGIGIPWWTYSAVILAVCFACAYRGISISSRFLVVMTCFEVLVGLGLAVTGLVNPGPGGLNIDGFNPAGVTNGSGFLLAVVLSMFAFTGFESAAVVGDESRDPCRIIPRAIFGSLALIGAFYVVTAWGLQIGWGTDHLEELAISPIAPAFVLADRLWNGASIVVLIALANSGLAVCIACTTSATRTVFGIARTGALPAWLARVHPGHRTPVAAVLLQSGVALGTCLAVGIPLGPYNLFHLLGAAGTFVYIPILILMNIAAFRFFRRRFPAEFSACAHVVAPVISTAALLLIAGCSLYPLPDFPIRIAPVLAMAFAGAGVIVLFVRNLQPGKTGWMAKAGQLPDVEWTKGKP</sequence>
<dbReference type="GO" id="GO:0005886">
    <property type="term" value="C:plasma membrane"/>
    <property type="evidence" value="ECO:0007669"/>
    <property type="project" value="UniProtKB-SubCell"/>
</dbReference>
<evidence type="ECO:0000313" key="8">
    <source>
        <dbReference type="Proteomes" id="UP000295124"/>
    </source>
</evidence>
<keyword evidence="8" id="KW-1185">Reference proteome</keyword>
<keyword evidence="3 6" id="KW-0812">Transmembrane</keyword>
<feature type="transmembrane region" description="Helical" evidence="6">
    <location>
        <begin position="471"/>
        <end position="491"/>
    </location>
</feature>
<organism evidence="7 8">
    <name type="scientific">Kribbella antibiotica</name>
    <dbReference type="NCBI Taxonomy" id="190195"/>
    <lineage>
        <taxon>Bacteria</taxon>
        <taxon>Bacillati</taxon>
        <taxon>Actinomycetota</taxon>
        <taxon>Actinomycetes</taxon>
        <taxon>Propionibacteriales</taxon>
        <taxon>Kribbellaceae</taxon>
        <taxon>Kribbella</taxon>
    </lineage>
</organism>
<keyword evidence="5 6" id="KW-0472">Membrane</keyword>
<evidence type="ECO:0000256" key="6">
    <source>
        <dbReference type="SAM" id="Phobius"/>
    </source>
</evidence>
<evidence type="ECO:0000256" key="5">
    <source>
        <dbReference type="ARBA" id="ARBA00023136"/>
    </source>
</evidence>